<keyword evidence="15" id="KW-0902">Two-component regulatory system</keyword>
<dbReference type="OrthoDB" id="9813151at2"/>
<dbReference type="GO" id="GO:0005886">
    <property type="term" value="C:plasma membrane"/>
    <property type="evidence" value="ECO:0007669"/>
    <property type="project" value="UniProtKB-SubCell"/>
</dbReference>
<dbReference type="CDD" id="cd00082">
    <property type="entry name" value="HisKA"/>
    <property type="match status" value="1"/>
</dbReference>
<dbReference type="GO" id="GO:0000155">
    <property type="term" value="F:phosphorelay sensor kinase activity"/>
    <property type="evidence" value="ECO:0007669"/>
    <property type="project" value="InterPro"/>
</dbReference>
<reference evidence="20 21" key="1">
    <citation type="submission" date="2017-08" db="EMBL/GenBank/DDBJ databases">
        <title>Pusillimonas indicus sp. nov., a member of the family Alcaligenaceae isolated from surface seawater.</title>
        <authorList>
            <person name="Li J."/>
        </authorList>
    </citation>
    <scope>NUCLEOTIDE SEQUENCE [LARGE SCALE GENOMIC DNA]</scope>
    <source>
        <strain evidence="20 21">L52-1-41</strain>
    </source>
</reference>
<dbReference type="InterPro" id="IPR036097">
    <property type="entry name" value="HisK_dim/P_sf"/>
</dbReference>
<evidence type="ECO:0000313" key="21">
    <source>
        <dbReference type="Proteomes" id="UP000266206"/>
    </source>
</evidence>
<dbReference type="CDD" id="cd00130">
    <property type="entry name" value="PAS"/>
    <property type="match status" value="1"/>
</dbReference>
<gene>
    <name evidence="20" type="primary">phoR</name>
    <name evidence="20" type="ORF">CJP73_02010</name>
</gene>
<evidence type="ECO:0000256" key="18">
    <source>
        <dbReference type="SAM" id="Phobius"/>
    </source>
</evidence>
<dbReference type="GO" id="GO:0006817">
    <property type="term" value="P:phosphate ion transport"/>
    <property type="evidence" value="ECO:0007669"/>
    <property type="project" value="UniProtKB-KW"/>
</dbReference>
<dbReference type="FunFam" id="3.30.565.10:FF:000006">
    <property type="entry name" value="Sensor histidine kinase WalK"/>
    <property type="match status" value="1"/>
</dbReference>
<evidence type="ECO:0000256" key="9">
    <source>
        <dbReference type="ARBA" id="ARBA00022679"/>
    </source>
</evidence>
<dbReference type="InterPro" id="IPR003594">
    <property type="entry name" value="HATPase_dom"/>
</dbReference>
<dbReference type="Gene3D" id="3.30.565.10">
    <property type="entry name" value="Histidine kinase-like ATPase, C-terminal domain"/>
    <property type="match status" value="1"/>
</dbReference>
<accession>A0A3A1Z1I5</accession>
<evidence type="ECO:0000256" key="12">
    <source>
        <dbReference type="ARBA" id="ARBA00022777"/>
    </source>
</evidence>
<evidence type="ECO:0000313" key="20">
    <source>
        <dbReference type="EMBL" id="RIY42237.1"/>
    </source>
</evidence>
<evidence type="ECO:0000256" key="6">
    <source>
        <dbReference type="ARBA" id="ARBA00022475"/>
    </source>
</evidence>
<protein>
    <recommendedName>
        <fullName evidence="4">Phosphate regulon sensor protein PhoR</fullName>
        <ecNumber evidence="3">2.7.13.3</ecNumber>
    </recommendedName>
</protein>
<dbReference type="SMART" id="SM00387">
    <property type="entry name" value="HATPase_c"/>
    <property type="match status" value="1"/>
</dbReference>
<evidence type="ECO:0000256" key="5">
    <source>
        <dbReference type="ARBA" id="ARBA00022448"/>
    </source>
</evidence>
<dbReference type="GO" id="GO:0016036">
    <property type="term" value="P:cellular response to phosphate starvation"/>
    <property type="evidence" value="ECO:0007669"/>
    <property type="project" value="TreeGrafter"/>
</dbReference>
<dbReference type="InterPro" id="IPR003661">
    <property type="entry name" value="HisK_dim/P_dom"/>
</dbReference>
<comment type="caution">
    <text evidence="20">The sequence shown here is derived from an EMBL/GenBank/DDBJ whole genome shotgun (WGS) entry which is preliminary data.</text>
</comment>
<dbReference type="FunFam" id="1.10.287.130:FF:000001">
    <property type="entry name" value="Two-component sensor histidine kinase"/>
    <property type="match status" value="1"/>
</dbReference>
<sequence length="433" mass="48231">MQKTLISLGAWILLGWAVGEWIKPTTGWFVLTAGLLGMILVSGTQLSQIRKWVRHIHTPPPPSVGPWDEILAPIYRQLRKDRLEIEELNRHVAGIMLAAEALPDGAITLNEEMLVTWCNKTATEHTGLNLETDRGFSIFNILRAPEFHEYAQQSKWPEPLLLHLVRNDQNRAILVQLTPYGIGQYLIVTRDVTQLEKLETTRKDFVANVSHELRTPLTVLVGFLETLQSIPAEHIEPEQREHYLNLMIDQAQRMQAIVADLLTLSTLESSPSVSGEPVNMAEIIHTALNQARILSKDQHVFVENIADDLYIQGNASELASAVSNLLTNAVRYTPKDGTITVSWYLTESGRAHYSVQDTGIGVAAQDIPRLTERFYRVDRGRSRATGGTGLGLAITKHVAMRHNAELTINSRLGAGSLFTLAFPPSRLVVPSSQ</sequence>
<keyword evidence="16 18" id="KW-0472">Membrane</keyword>
<dbReference type="AlphaFoldDB" id="A0A3A1Z1I5"/>
<evidence type="ECO:0000256" key="16">
    <source>
        <dbReference type="ARBA" id="ARBA00023136"/>
    </source>
</evidence>
<keyword evidence="9" id="KW-0808">Transferase</keyword>
<keyword evidence="11" id="KW-0547">Nucleotide-binding</keyword>
<keyword evidence="5" id="KW-0813">Transport</keyword>
<dbReference type="InterPro" id="IPR000014">
    <property type="entry name" value="PAS"/>
</dbReference>
<evidence type="ECO:0000256" key="7">
    <source>
        <dbReference type="ARBA" id="ARBA00022553"/>
    </source>
</evidence>
<comment type="function">
    <text evidence="17">Member of the two-component regulatory system PhoR/PhoB involved in the phosphate regulon genes expression. PhoR may function as a membrane-associated protein kinase that phosphorylates PhoB in response to environmental signals.</text>
</comment>
<evidence type="ECO:0000256" key="3">
    <source>
        <dbReference type="ARBA" id="ARBA00012438"/>
    </source>
</evidence>
<keyword evidence="12 20" id="KW-0418">Kinase</keyword>
<dbReference type="InterPro" id="IPR021766">
    <property type="entry name" value="PhoR_N"/>
</dbReference>
<dbReference type="SUPFAM" id="SSF55785">
    <property type="entry name" value="PYP-like sensor domain (PAS domain)"/>
    <property type="match status" value="1"/>
</dbReference>
<comment type="catalytic activity">
    <reaction evidence="1">
        <text>ATP + protein L-histidine = ADP + protein N-phospho-L-histidine.</text>
        <dbReference type="EC" id="2.7.13.3"/>
    </reaction>
</comment>
<dbReference type="GO" id="GO:0005524">
    <property type="term" value="F:ATP binding"/>
    <property type="evidence" value="ECO:0007669"/>
    <property type="project" value="UniProtKB-KW"/>
</dbReference>
<keyword evidence="7" id="KW-0597">Phosphoprotein</keyword>
<evidence type="ECO:0000256" key="15">
    <source>
        <dbReference type="ARBA" id="ARBA00023012"/>
    </source>
</evidence>
<proteinExistence type="predicted"/>
<comment type="subcellular location">
    <subcellularLocation>
        <location evidence="2">Cell inner membrane</location>
        <topology evidence="2">Multi-pass membrane protein</topology>
    </subcellularLocation>
</comment>
<keyword evidence="10 18" id="KW-0812">Transmembrane</keyword>
<dbReference type="Gene3D" id="3.30.450.20">
    <property type="entry name" value="PAS domain"/>
    <property type="match status" value="1"/>
</dbReference>
<evidence type="ECO:0000256" key="1">
    <source>
        <dbReference type="ARBA" id="ARBA00000085"/>
    </source>
</evidence>
<evidence type="ECO:0000256" key="2">
    <source>
        <dbReference type="ARBA" id="ARBA00004429"/>
    </source>
</evidence>
<feature type="transmembrane region" description="Helical" evidence="18">
    <location>
        <begin position="29"/>
        <end position="47"/>
    </location>
</feature>
<evidence type="ECO:0000256" key="8">
    <source>
        <dbReference type="ARBA" id="ARBA00022592"/>
    </source>
</evidence>
<dbReference type="Gene3D" id="1.10.287.130">
    <property type="match status" value="1"/>
</dbReference>
<evidence type="ECO:0000256" key="14">
    <source>
        <dbReference type="ARBA" id="ARBA00022989"/>
    </source>
</evidence>
<dbReference type="EMBL" id="NQYH01000001">
    <property type="protein sequence ID" value="RIY42237.1"/>
    <property type="molecule type" value="Genomic_DNA"/>
</dbReference>
<dbReference type="SMART" id="SM00388">
    <property type="entry name" value="HisKA"/>
    <property type="match status" value="1"/>
</dbReference>
<feature type="domain" description="Histidine kinase" evidence="19">
    <location>
        <begin position="208"/>
        <end position="426"/>
    </location>
</feature>
<evidence type="ECO:0000256" key="11">
    <source>
        <dbReference type="ARBA" id="ARBA00022741"/>
    </source>
</evidence>
<dbReference type="NCBIfam" id="TIGR02966">
    <property type="entry name" value="phoR_proteo"/>
    <property type="match status" value="1"/>
</dbReference>
<dbReference type="PRINTS" id="PR00344">
    <property type="entry name" value="BCTRLSENSOR"/>
</dbReference>
<keyword evidence="14 18" id="KW-1133">Transmembrane helix</keyword>
<dbReference type="Pfam" id="PF11808">
    <property type="entry name" value="PhoR"/>
    <property type="match status" value="1"/>
</dbReference>
<dbReference type="InterPro" id="IPR036890">
    <property type="entry name" value="HATPase_C_sf"/>
</dbReference>
<dbReference type="SUPFAM" id="SSF47384">
    <property type="entry name" value="Homodimeric domain of signal transducing histidine kinase"/>
    <property type="match status" value="1"/>
</dbReference>
<organism evidence="20 21">
    <name type="scientific">Neopusillimonas maritima</name>
    <dbReference type="NCBI Taxonomy" id="2026239"/>
    <lineage>
        <taxon>Bacteria</taxon>
        <taxon>Pseudomonadati</taxon>
        <taxon>Pseudomonadota</taxon>
        <taxon>Betaproteobacteria</taxon>
        <taxon>Burkholderiales</taxon>
        <taxon>Alcaligenaceae</taxon>
        <taxon>Neopusillimonas</taxon>
    </lineage>
</organism>
<dbReference type="InterPro" id="IPR050351">
    <property type="entry name" value="BphY/WalK/GraS-like"/>
</dbReference>
<evidence type="ECO:0000256" key="10">
    <source>
        <dbReference type="ARBA" id="ARBA00022692"/>
    </source>
</evidence>
<keyword evidence="13" id="KW-0067">ATP-binding</keyword>
<dbReference type="SUPFAM" id="SSF55874">
    <property type="entry name" value="ATPase domain of HSP90 chaperone/DNA topoisomerase II/histidine kinase"/>
    <property type="match status" value="1"/>
</dbReference>
<dbReference type="PANTHER" id="PTHR45453:SF1">
    <property type="entry name" value="PHOSPHATE REGULON SENSOR PROTEIN PHOR"/>
    <property type="match status" value="1"/>
</dbReference>
<dbReference type="EC" id="2.7.13.3" evidence="3"/>
<evidence type="ECO:0000256" key="4">
    <source>
        <dbReference type="ARBA" id="ARBA00019665"/>
    </source>
</evidence>
<evidence type="ECO:0000256" key="17">
    <source>
        <dbReference type="ARBA" id="ARBA00025207"/>
    </source>
</evidence>
<dbReference type="GO" id="GO:0004721">
    <property type="term" value="F:phosphoprotein phosphatase activity"/>
    <property type="evidence" value="ECO:0007669"/>
    <property type="project" value="InterPro"/>
</dbReference>
<dbReference type="PROSITE" id="PS50109">
    <property type="entry name" value="HIS_KIN"/>
    <property type="match status" value="1"/>
</dbReference>
<dbReference type="InterPro" id="IPR035965">
    <property type="entry name" value="PAS-like_dom_sf"/>
</dbReference>
<dbReference type="Pfam" id="PF00512">
    <property type="entry name" value="HisKA"/>
    <property type="match status" value="1"/>
</dbReference>
<dbReference type="Proteomes" id="UP000266206">
    <property type="component" value="Unassembled WGS sequence"/>
</dbReference>
<dbReference type="InterPro" id="IPR005467">
    <property type="entry name" value="His_kinase_dom"/>
</dbReference>
<dbReference type="RefSeq" id="WP_114421322.1">
    <property type="nucleotide sequence ID" value="NZ_NQYH01000001.1"/>
</dbReference>
<dbReference type="InterPro" id="IPR014310">
    <property type="entry name" value="Sig_transdc_His_kinase_PhoR"/>
</dbReference>
<keyword evidence="8" id="KW-0592">Phosphate transport</keyword>
<evidence type="ECO:0000259" key="19">
    <source>
        <dbReference type="PROSITE" id="PS50109"/>
    </source>
</evidence>
<name>A0A3A1Z1I5_9BURK</name>
<dbReference type="InterPro" id="IPR004358">
    <property type="entry name" value="Sig_transdc_His_kin-like_C"/>
</dbReference>
<keyword evidence="6" id="KW-1003">Cell membrane</keyword>
<dbReference type="Pfam" id="PF02518">
    <property type="entry name" value="HATPase_c"/>
    <property type="match status" value="1"/>
</dbReference>
<evidence type="ECO:0000256" key="13">
    <source>
        <dbReference type="ARBA" id="ARBA00022840"/>
    </source>
</evidence>
<dbReference type="PANTHER" id="PTHR45453">
    <property type="entry name" value="PHOSPHATE REGULON SENSOR PROTEIN PHOR"/>
    <property type="match status" value="1"/>
</dbReference>